<protein>
    <submittedName>
        <fullName evidence="3">Protein takeout-like</fullName>
    </submittedName>
</protein>
<proteinExistence type="predicted"/>
<dbReference type="PANTHER" id="PTHR11008:SF32">
    <property type="entry name" value="CIRCADIAN CLOCK-CONTROLLED PROTEIN DAYWAKE-RELATED"/>
    <property type="match status" value="1"/>
</dbReference>
<dbReference type="AlphaFoldDB" id="A0A6J2KHI2"/>
<evidence type="ECO:0000313" key="2">
    <source>
        <dbReference type="Proteomes" id="UP000504629"/>
    </source>
</evidence>
<organism evidence="2 3">
    <name type="scientific">Bombyx mandarina</name>
    <name type="common">Wild silk moth</name>
    <name type="synonym">Wild silkworm</name>
    <dbReference type="NCBI Taxonomy" id="7092"/>
    <lineage>
        <taxon>Eukaryota</taxon>
        <taxon>Metazoa</taxon>
        <taxon>Ecdysozoa</taxon>
        <taxon>Arthropoda</taxon>
        <taxon>Hexapoda</taxon>
        <taxon>Insecta</taxon>
        <taxon>Pterygota</taxon>
        <taxon>Neoptera</taxon>
        <taxon>Endopterygota</taxon>
        <taxon>Lepidoptera</taxon>
        <taxon>Glossata</taxon>
        <taxon>Ditrysia</taxon>
        <taxon>Bombycoidea</taxon>
        <taxon>Bombycidae</taxon>
        <taxon>Bombycinae</taxon>
        <taxon>Bombyx</taxon>
    </lineage>
</organism>
<dbReference type="Pfam" id="PF06585">
    <property type="entry name" value="JHBP"/>
    <property type="match status" value="1"/>
</dbReference>
<dbReference type="PANTHER" id="PTHR11008">
    <property type="entry name" value="PROTEIN TAKEOUT-LIKE PROTEIN"/>
    <property type="match status" value="1"/>
</dbReference>
<feature type="chain" id="PRO_5026774445" evidence="1">
    <location>
        <begin position="18"/>
        <end position="236"/>
    </location>
</feature>
<dbReference type="KEGG" id="bman:114250635"/>
<dbReference type="InterPro" id="IPR038606">
    <property type="entry name" value="To_sf"/>
</dbReference>
<dbReference type="GO" id="GO:0005615">
    <property type="term" value="C:extracellular space"/>
    <property type="evidence" value="ECO:0007669"/>
    <property type="project" value="TreeGrafter"/>
</dbReference>
<sequence>MLVLCFLFACAFVASDATDLAKFITPCRPKDTACLKSSAQKAVPFLAAGIADLGIETMDPMTVGRVNTVQAGLHMDFRDTTVRGLRNCVVLNLRRLHDKTLLDLKCSVTLVGEYTLGGQLLILPIEGTGKYRIRIRDIIMKIILDVEERIVQGDRYWHVSDWKHSAEDVSKVEYQFQNLFNGNRDLAKTIHDFANSNWREIFQEVAPPMVKAIVSKIIHETFKLFDKVPIKDLALE</sequence>
<gene>
    <name evidence="3" type="primary">LOC114250635</name>
</gene>
<dbReference type="RefSeq" id="XP_028040397.1">
    <property type="nucleotide sequence ID" value="XM_028184596.1"/>
</dbReference>
<dbReference type="OrthoDB" id="8186595at2759"/>
<evidence type="ECO:0000313" key="3">
    <source>
        <dbReference type="RefSeq" id="XP_028040397.1"/>
    </source>
</evidence>
<feature type="signal peptide" evidence="1">
    <location>
        <begin position="1"/>
        <end position="17"/>
    </location>
</feature>
<dbReference type="CTD" id="692495"/>
<keyword evidence="2" id="KW-1185">Reference proteome</keyword>
<dbReference type="SMART" id="SM00700">
    <property type="entry name" value="JHBP"/>
    <property type="match status" value="1"/>
</dbReference>
<evidence type="ECO:0000256" key="1">
    <source>
        <dbReference type="SAM" id="SignalP"/>
    </source>
</evidence>
<accession>A0A6J2KHI2</accession>
<dbReference type="InterPro" id="IPR010562">
    <property type="entry name" value="Haemolymph_juvenile_hormone-bd"/>
</dbReference>
<dbReference type="Proteomes" id="UP000504629">
    <property type="component" value="Unplaced"/>
</dbReference>
<dbReference type="GeneID" id="114250635"/>
<keyword evidence="1" id="KW-0732">Signal</keyword>
<reference evidence="3" key="1">
    <citation type="submission" date="2025-08" db="UniProtKB">
        <authorList>
            <consortium name="RefSeq"/>
        </authorList>
    </citation>
    <scope>IDENTIFICATION</scope>
    <source>
        <tissue evidence="3">Silk gland</tissue>
    </source>
</reference>
<dbReference type="Gene3D" id="3.15.10.30">
    <property type="entry name" value="Haemolymph juvenile hormone binding protein"/>
    <property type="match status" value="1"/>
</dbReference>
<name>A0A6J2KHI2_BOMMA</name>